<organism evidence="6 7">
    <name type="scientific">Nocardia seriolae</name>
    <dbReference type="NCBI Taxonomy" id="37332"/>
    <lineage>
        <taxon>Bacteria</taxon>
        <taxon>Bacillati</taxon>
        <taxon>Actinomycetota</taxon>
        <taxon>Actinomycetes</taxon>
        <taxon>Mycobacteriales</taxon>
        <taxon>Nocardiaceae</taxon>
        <taxon>Nocardia</taxon>
    </lineage>
</organism>
<dbReference type="InterPro" id="IPR057326">
    <property type="entry name" value="KR_dom"/>
</dbReference>
<keyword evidence="7" id="KW-1185">Reference proteome</keyword>
<reference evidence="7" key="1">
    <citation type="submission" date="2015-07" db="EMBL/GenBank/DDBJ databases">
        <title>Nocardia seriolae U-1 whole genome shotgun sequence.</title>
        <authorList>
            <person name="Imajoh M."/>
            <person name="Fukumoto Y."/>
            <person name="Sukeda M."/>
            <person name="Yamane J."/>
            <person name="Yamasaki K."/>
            <person name="Shimizu M."/>
            <person name="Ohnishi K."/>
            <person name="Oshima S."/>
        </authorList>
    </citation>
    <scope>NUCLEOTIDE SEQUENCE [LARGE SCALE GENOMIC DNA]</scope>
    <source>
        <strain evidence="7">U-1</strain>
    </source>
</reference>
<dbReference type="PRINTS" id="PR00081">
    <property type="entry name" value="GDHRDH"/>
</dbReference>
<evidence type="ECO:0000313" key="7">
    <source>
        <dbReference type="Proteomes" id="UP000037179"/>
    </source>
</evidence>
<evidence type="ECO:0000256" key="1">
    <source>
        <dbReference type="ARBA" id="ARBA00006484"/>
    </source>
</evidence>
<proteinExistence type="inferred from homology"/>
<dbReference type="SMART" id="SM00822">
    <property type="entry name" value="PKS_KR"/>
    <property type="match status" value="1"/>
</dbReference>
<dbReference type="Proteomes" id="UP000180166">
    <property type="component" value="Chromosome"/>
</dbReference>
<evidence type="ECO:0000256" key="3">
    <source>
        <dbReference type="RuleBase" id="RU000363"/>
    </source>
</evidence>
<dbReference type="PANTHER" id="PTHR44196">
    <property type="entry name" value="DEHYDROGENASE/REDUCTASE SDR FAMILY MEMBER 7B"/>
    <property type="match status" value="1"/>
</dbReference>
<reference evidence="6 7" key="2">
    <citation type="journal article" date="2016" name="Genome Announc.">
        <title>Draft Genome Sequence of Erythromycin- and Oxytetracycline-Sensitive Nocardia seriolae Strain U-1 (NBRC 110359).</title>
        <authorList>
            <person name="Imajoh M."/>
            <person name="Sukeda M."/>
            <person name="Shimizu M."/>
            <person name="Yamane J."/>
            <person name="Ohnishi K."/>
            <person name="Oshima S."/>
        </authorList>
    </citation>
    <scope>NUCLEOTIDE SEQUENCE [LARGE SCALE GENOMIC DNA]</scope>
    <source>
        <strain evidence="6 7">U-1</strain>
    </source>
</reference>
<dbReference type="KEGG" id="nsr:NS506_02845"/>
<evidence type="ECO:0000313" key="8">
    <source>
        <dbReference type="Proteomes" id="UP000180166"/>
    </source>
</evidence>
<dbReference type="PANTHER" id="PTHR44196:SF1">
    <property type="entry name" value="DEHYDROGENASE_REDUCTASE SDR FAMILY MEMBER 7B"/>
    <property type="match status" value="1"/>
</dbReference>
<feature type="domain" description="Ketoreductase" evidence="4">
    <location>
        <begin position="4"/>
        <end position="191"/>
    </location>
</feature>
<name>A0A0B8NAY9_9NOCA</name>
<dbReference type="SUPFAM" id="SSF51735">
    <property type="entry name" value="NAD(P)-binding Rossmann-fold domains"/>
    <property type="match status" value="1"/>
</dbReference>
<dbReference type="OrthoDB" id="9797538at2"/>
<sequence>MTRRKILITGASSGLGAGMAREFARRGRDLALCARRVANLEELRDELLAAHPEITIAVRGLDVDDHAAVPKVFEKLRAELGGLDRVIVNAGIGKGARIGTGRADANLATATTNFVSALAQAEAAMSIFRQQQAGHLVLISSMSAVRGLPGKKTAYAASKAGVTALGEGLAIELRGTPIKVTTVQPGFIATDMAAKAGDAKLVVPLDKGVGSMVAAIEREAVRASVPEWPWRVLGLVMPLLPRAVMARMG</sequence>
<dbReference type="GeneID" id="93369487"/>
<dbReference type="NCBIfam" id="NF006099">
    <property type="entry name" value="PRK08251.1"/>
    <property type="match status" value="1"/>
</dbReference>
<dbReference type="EMBL" id="CP017839">
    <property type="protein sequence ID" value="APA96905.1"/>
    <property type="molecule type" value="Genomic_DNA"/>
</dbReference>
<reference evidence="5 8" key="3">
    <citation type="submission" date="2016-10" db="EMBL/GenBank/DDBJ databases">
        <title>Genome sequence of Nocardia seriolae strain EM150506, isolated from Anguila japonica.</title>
        <authorList>
            <person name="Han H.-J."/>
        </authorList>
    </citation>
    <scope>NUCLEOTIDE SEQUENCE [LARGE SCALE GENOMIC DNA]</scope>
    <source>
        <strain evidence="5 8">EM150506</strain>
    </source>
</reference>
<evidence type="ECO:0000313" key="6">
    <source>
        <dbReference type="EMBL" id="GAP27395.1"/>
    </source>
</evidence>
<dbReference type="PRINTS" id="PR00080">
    <property type="entry name" value="SDRFAMILY"/>
</dbReference>
<gene>
    <name evidence="5" type="ORF">NS506_02845</name>
    <name evidence="6" type="ORF">NSK11_contig00017-0064</name>
</gene>
<dbReference type="Pfam" id="PF00106">
    <property type="entry name" value="adh_short"/>
    <property type="match status" value="1"/>
</dbReference>
<protein>
    <submittedName>
        <fullName evidence="5">Oxidoreductase</fullName>
    </submittedName>
    <submittedName>
        <fullName evidence="6">Short-chain dehydrogenase</fullName>
    </submittedName>
</protein>
<keyword evidence="2" id="KW-0560">Oxidoreductase</keyword>
<evidence type="ECO:0000259" key="4">
    <source>
        <dbReference type="SMART" id="SM00822"/>
    </source>
</evidence>
<dbReference type="Gene3D" id="3.40.50.720">
    <property type="entry name" value="NAD(P)-binding Rossmann-like Domain"/>
    <property type="match status" value="1"/>
</dbReference>
<evidence type="ECO:0000313" key="5">
    <source>
        <dbReference type="EMBL" id="APA96905.1"/>
    </source>
</evidence>
<dbReference type="InterPro" id="IPR002347">
    <property type="entry name" value="SDR_fam"/>
</dbReference>
<comment type="similarity">
    <text evidence="1 3">Belongs to the short-chain dehydrogenases/reductases (SDR) family.</text>
</comment>
<dbReference type="AlphaFoldDB" id="A0A0B8NAY9"/>
<evidence type="ECO:0000256" key="2">
    <source>
        <dbReference type="ARBA" id="ARBA00023002"/>
    </source>
</evidence>
<dbReference type="Proteomes" id="UP000037179">
    <property type="component" value="Unassembled WGS sequence"/>
</dbReference>
<dbReference type="EMBL" id="BBYQ01000017">
    <property type="protein sequence ID" value="GAP27395.1"/>
    <property type="molecule type" value="Genomic_DNA"/>
</dbReference>
<dbReference type="GO" id="GO:0016020">
    <property type="term" value="C:membrane"/>
    <property type="evidence" value="ECO:0007669"/>
    <property type="project" value="TreeGrafter"/>
</dbReference>
<dbReference type="RefSeq" id="WP_033086182.1">
    <property type="nucleotide sequence ID" value="NZ_AP017900.1"/>
</dbReference>
<dbReference type="InterPro" id="IPR036291">
    <property type="entry name" value="NAD(P)-bd_dom_sf"/>
</dbReference>
<accession>A0A0B8NAY9</accession>
<dbReference type="GO" id="GO:0016491">
    <property type="term" value="F:oxidoreductase activity"/>
    <property type="evidence" value="ECO:0007669"/>
    <property type="project" value="UniProtKB-KW"/>
</dbReference>